<dbReference type="PANTHER" id="PTHR22796">
    <property type="entry name" value="URG4-RELATED"/>
    <property type="match status" value="1"/>
</dbReference>
<reference evidence="1" key="1">
    <citation type="submission" date="2025-08" db="UniProtKB">
        <authorList>
            <consortium name="Ensembl"/>
        </authorList>
    </citation>
    <scope>IDENTIFICATION</scope>
</reference>
<evidence type="ECO:0008006" key="3">
    <source>
        <dbReference type="Google" id="ProtNLM"/>
    </source>
</evidence>
<evidence type="ECO:0000313" key="1">
    <source>
        <dbReference type="Ensembl" id="ENSACIP00000024145.1"/>
    </source>
</evidence>
<evidence type="ECO:0000313" key="2">
    <source>
        <dbReference type="Proteomes" id="UP000261340"/>
    </source>
</evidence>
<dbReference type="Proteomes" id="UP000261340">
    <property type="component" value="Unplaced"/>
</dbReference>
<accession>A0A3Q0SVS3</accession>
<organism evidence="1 2">
    <name type="scientific">Amphilophus citrinellus</name>
    <name type="common">Midas cichlid</name>
    <name type="synonym">Cichlasoma citrinellum</name>
    <dbReference type="NCBI Taxonomy" id="61819"/>
    <lineage>
        <taxon>Eukaryota</taxon>
        <taxon>Metazoa</taxon>
        <taxon>Chordata</taxon>
        <taxon>Craniata</taxon>
        <taxon>Vertebrata</taxon>
        <taxon>Euteleostomi</taxon>
        <taxon>Actinopterygii</taxon>
        <taxon>Neopterygii</taxon>
        <taxon>Teleostei</taxon>
        <taxon>Neoteleostei</taxon>
        <taxon>Acanthomorphata</taxon>
        <taxon>Ovalentaria</taxon>
        <taxon>Cichlomorphae</taxon>
        <taxon>Cichliformes</taxon>
        <taxon>Cichlidae</taxon>
        <taxon>New World cichlids</taxon>
        <taxon>Cichlasomatinae</taxon>
        <taxon>Heroini</taxon>
        <taxon>Amphilophus</taxon>
    </lineage>
</organism>
<dbReference type="AlphaFoldDB" id="A0A3Q0SVS3"/>
<proteinExistence type="predicted"/>
<dbReference type="STRING" id="61819.ENSACIP00000024145"/>
<dbReference type="Ensembl" id="ENSACIT00000024782.1">
    <property type="protein sequence ID" value="ENSACIP00000024145.1"/>
    <property type="gene ID" value="ENSACIG00000018751.1"/>
</dbReference>
<sequence length="336" mass="39274">MISTVEALYNRTAIGLAHQMKCNYPAFNGNTLDLEKHILKSLAEKENFDDFITYIKNPRRQTEAFIRAEVKKYIFTDHKDEAVIILNKNVHDINTTVSQALFTATQKVQTQSGYTDTWLKEFFSALNDNLTLDPICSQNFSDIKDFDFLRRETEKGFASIIEQMRSISLDKMQESRLKPDEILVDQLCKHCWVKCPFCSAICTNTIEDHKDDDHSVPFHRPNGIQGWHYKGTVELCITFCTTNVSSDLKFYPYHNSEKSIPYKEYRNGGPEYKTWRITPDGSKLSYWKWFVCRFQNKLEKHYNRKFQGRGEIPDDWKTISKEEAIQSLDEMGFSDV</sequence>
<dbReference type="OMA" id="CKAICTK"/>
<dbReference type="PANTHER" id="PTHR22796:SF6">
    <property type="entry name" value="INTERFERON-INDUCED VERY LARGE GTPASE 1-RELATED"/>
    <property type="match status" value="1"/>
</dbReference>
<protein>
    <recommendedName>
        <fullName evidence="3">Interferon-induced very large GTPase 1</fullName>
    </recommendedName>
</protein>
<keyword evidence="2" id="KW-1185">Reference proteome</keyword>
<reference evidence="1" key="2">
    <citation type="submission" date="2025-09" db="UniProtKB">
        <authorList>
            <consortium name="Ensembl"/>
        </authorList>
    </citation>
    <scope>IDENTIFICATION</scope>
</reference>
<dbReference type="GeneTree" id="ENSGT00940000154393"/>
<name>A0A3Q0SVS3_AMPCI</name>